<keyword evidence="1" id="KW-0472">Membrane</keyword>
<comment type="caution">
    <text evidence="3">The sequence shown here is derived from an EMBL/GenBank/DDBJ whole genome shotgun (WGS) entry which is preliminary data.</text>
</comment>
<name>A0A916SAA0_9HYPH</name>
<keyword evidence="1" id="KW-1133">Transmembrane helix</keyword>
<dbReference type="EMBL" id="BMHH01000005">
    <property type="protein sequence ID" value="GGA89438.1"/>
    <property type="molecule type" value="Genomic_DNA"/>
</dbReference>
<keyword evidence="4" id="KW-1185">Reference proteome</keyword>
<evidence type="ECO:0000256" key="1">
    <source>
        <dbReference type="SAM" id="Phobius"/>
    </source>
</evidence>
<dbReference type="InterPro" id="IPR012495">
    <property type="entry name" value="TadE-like_dom"/>
</dbReference>
<evidence type="ECO:0000313" key="4">
    <source>
        <dbReference type="Proteomes" id="UP000646478"/>
    </source>
</evidence>
<dbReference type="AlphaFoldDB" id="A0A916SAA0"/>
<feature type="domain" description="TadE-like" evidence="2">
    <location>
        <begin position="16"/>
        <end position="41"/>
    </location>
</feature>
<keyword evidence="1" id="KW-0812">Transmembrane</keyword>
<dbReference type="Pfam" id="PF07811">
    <property type="entry name" value="TadE"/>
    <property type="match status" value="1"/>
</dbReference>
<organism evidence="3 4">
    <name type="scientific">Brucella endophytica</name>
    <dbReference type="NCBI Taxonomy" id="1963359"/>
    <lineage>
        <taxon>Bacteria</taxon>
        <taxon>Pseudomonadati</taxon>
        <taxon>Pseudomonadota</taxon>
        <taxon>Alphaproteobacteria</taxon>
        <taxon>Hyphomicrobiales</taxon>
        <taxon>Brucellaceae</taxon>
        <taxon>Brucella/Ochrobactrum group</taxon>
        <taxon>Brucella</taxon>
    </lineage>
</organism>
<reference evidence="3" key="2">
    <citation type="submission" date="2020-09" db="EMBL/GenBank/DDBJ databases">
        <authorList>
            <person name="Sun Q."/>
            <person name="Zhou Y."/>
        </authorList>
    </citation>
    <scope>NUCLEOTIDE SEQUENCE</scope>
    <source>
        <strain evidence="3">CGMCC 1.15082</strain>
    </source>
</reference>
<feature type="transmembrane region" description="Helical" evidence="1">
    <location>
        <begin position="16"/>
        <end position="37"/>
    </location>
</feature>
<reference evidence="3" key="1">
    <citation type="journal article" date="2014" name="Int. J. Syst. Evol. Microbiol.">
        <title>Complete genome sequence of Corynebacterium casei LMG S-19264T (=DSM 44701T), isolated from a smear-ripened cheese.</title>
        <authorList>
            <consortium name="US DOE Joint Genome Institute (JGI-PGF)"/>
            <person name="Walter F."/>
            <person name="Albersmeier A."/>
            <person name="Kalinowski J."/>
            <person name="Ruckert C."/>
        </authorList>
    </citation>
    <scope>NUCLEOTIDE SEQUENCE</scope>
    <source>
        <strain evidence="3">CGMCC 1.15082</strain>
    </source>
</reference>
<gene>
    <name evidence="3" type="ORF">GCM10011491_16620</name>
</gene>
<dbReference type="Proteomes" id="UP000646478">
    <property type="component" value="Unassembled WGS sequence"/>
</dbReference>
<proteinExistence type="predicted"/>
<protein>
    <recommendedName>
        <fullName evidence="2">TadE-like domain-containing protein</fullName>
    </recommendedName>
</protein>
<sequence length="190" mass="20660">MKMTDSFSRFLRDRSGVAAVEFVLVAPLIILIYLGAVELSQGIEMSRNVNRTSGIVANLVAQQSVIRKNQLDDILEIGKATMYPYNRDTPSIRVTAIQVEATPSSNPSATVAWSYANGKLTRDAKDSDIAIPASFRVAGMFLVKVDVALSYVPITVWGLRNLASVKGGVPLGETYYFAPINSEIILCPDC</sequence>
<evidence type="ECO:0000313" key="3">
    <source>
        <dbReference type="EMBL" id="GGA89438.1"/>
    </source>
</evidence>
<dbReference type="RefSeq" id="WP_188823304.1">
    <property type="nucleotide sequence ID" value="NZ_BMHH01000005.1"/>
</dbReference>
<accession>A0A916SAA0</accession>
<evidence type="ECO:0000259" key="2">
    <source>
        <dbReference type="Pfam" id="PF07811"/>
    </source>
</evidence>